<dbReference type="AlphaFoldDB" id="A0A1P8KM14"/>
<dbReference type="Pfam" id="PF09365">
    <property type="entry name" value="DUF2461"/>
    <property type="match status" value="1"/>
</dbReference>
<dbReference type="EMBL" id="CP019070">
    <property type="protein sequence ID" value="APW65591.1"/>
    <property type="molecule type" value="Genomic_DNA"/>
</dbReference>
<evidence type="ECO:0000313" key="1">
    <source>
        <dbReference type="EMBL" id="APW65591.1"/>
    </source>
</evidence>
<dbReference type="RefSeq" id="WP_076086178.1">
    <property type="nucleotide sequence ID" value="NZ_CP019070.1"/>
</dbReference>
<dbReference type="STRING" id="1850254.LPB137_06890"/>
<gene>
    <name evidence="1" type="ORF">LPB137_06890</name>
</gene>
<keyword evidence="2" id="KW-1185">Reference proteome</keyword>
<dbReference type="InterPro" id="IPR012808">
    <property type="entry name" value="CHP02453"/>
</dbReference>
<organism evidence="1 2">
    <name type="scientific">Poseidonibacter parvus</name>
    <dbReference type="NCBI Taxonomy" id="1850254"/>
    <lineage>
        <taxon>Bacteria</taxon>
        <taxon>Pseudomonadati</taxon>
        <taxon>Campylobacterota</taxon>
        <taxon>Epsilonproteobacteria</taxon>
        <taxon>Campylobacterales</taxon>
        <taxon>Arcobacteraceae</taxon>
        <taxon>Poseidonibacter</taxon>
    </lineage>
</organism>
<dbReference type="Proteomes" id="UP000186074">
    <property type="component" value="Chromosome"/>
</dbReference>
<reference evidence="1 2" key="1">
    <citation type="submission" date="2017-01" db="EMBL/GenBank/DDBJ databases">
        <title>Genome sequencing of Arcobacter sp. LPB0137.</title>
        <authorList>
            <person name="Lee G.-W."/>
            <person name="Yi H."/>
        </authorList>
    </citation>
    <scope>NUCLEOTIDE SEQUENCE [LARGE SCALE GENOMIC DNA]</scope>
    <source>
        <strain evidence="1 2">LPB0137</strain>
    </source>
</reference>
<sequence length="230" mass="27579">MTFNGFKKEAIEFLIDLEMNNTKVWFENNRHIWEENILKPNVAFVEEMGETLEMLVPMINAKPKVSGSLFKIYRDTRFSKDKTPMKDKIGIIFWQGGAHRMQSASYYIFYNIEQYYIATGIRTFKPPLLKAYRKYIQNKTNARNLHKILEDIKQKGYKLPDPKYKRLPQGFKEEDEYSYLSKYNAMFGFVTYDIDDVFFTEEIVDKTFKVYQDMDNLREWLYELTLTVED</sequence>
<dbReference type="PANTHER" id="PTHR36452">
    <property type="entry name" value="CHROMOSOME 12, WHOLE GENOME SHOTGUN SEQUENCE"/>
    <property type="match status" value="1"/>
</dbReference>
<dbReference type="PIRSF" id="PIRSF028451">
    <property type="entry name" value="UCP028451"/>
    <property type="match status" value="1"/>
</dbReference>
<accession>A0A1P8KM14</accession>
<dbReference type="KEGG" id="alp:LPB137_06890"/>
<name>A0A1P8KM14_9BACT</name>
<proteinExistence type="predicted"/>
<dbReference type="NCBIfam" id="TIGR02453">
    <property type="entry name" value="TIGR02453 family protein"/>
    <property type="match status" value="1"/>
</dbReference>
<dbReference type="InterPro" id="IPR015996">
    <property type="entry name" value="UCP028451"/>
</dbReference>
<evidence type="ECO:0008006" key="3">
    <source>
        <dbReference type="Google" id="ProtNLM"/>
    </source>
</evidence>
<protein>
    <recommendedName>
        <fullName evidence="3">TIGR02453 family protein</fullName>
    </recommendedName>
</protein>
<dbReference type="PANTHER" id="PTHR36452:SF1">
    <property type="entry name" value="DUF2461 DOMAIN-CONTAINING PROTEIN"/>
    <property type="match status" value="1"/>
</dbReference>
<dbReference type="OrthoDB" id="9794241at2"/>
<evidence type="ECO:0000313" key="2">
    <source>
        <dbReference type="Proteomes" id="UP000186074"/>
    </source>
</evidence>